<dbReference type="AlphaFoldDB" id="A0AAD8BMK5"/>
<evidence type="ECO:0000313" key="3">
    <source>
        <dbReference type="Proteomes" id="UP001233172"/>
    </source>
</evidence>
<name>A0AAD8BMK5_BIOPF</name>
<dbReference type="Proteomes" id="UP001233172">
    <property type="component" value="Unassembled WGS sequence"/>
</dbReference>
<gene>
    <name evidence="2" type="ORF">Bpfe_013147</name>
</gene>
<accession>A0AAD8BMK5</accession>
<reference evidence="2" key="2">
    <citation type="submission" date="2023-04" db="EMBL/GenBank/DDBJ databases">
        <authorList>
            <person name="Bu L."/>
            <person name="Lu L."/>
            <person name="Laidemitt M.R."/>
            <person name="Zhang S.M."/>
            <person name="Mutuku M."/>
            <person name="Mkoji G."/>
            <person name="Steinauer M."/>
            <person name="Loker E.S."/>
        </authorList>
    </citation>
    <scope>NUCLEOTIDE SEQUENCE</scope>
    <source>
        <strain evidence="2">KasaAsao</strain>
        <tissue evidence="2">Whole Snail</tissue>
    </source>
</reference>
<dbReference type="EMBL" id="JASAOG010000055">
    <property type="protein sequence ID" value="KAK0057340.1"/>
    <property type="molecule type" value="Genomic_DNA"/>
</dbReference>
<keyword evidence="1" id="KW-0732">Signal</keyword>
<keyword evidence="3" id="KW-1185">Reference proteome</keyword>
<evidence type="ECO:0000313" key="2">
    <source>
        <dbReference type="EMBL" id="KAK0057340.1"/>
    </source>
</evidence>
<comment type="caution">
    <text evidence="2">The sequence shown here is derived from an EMBL/GenBank/DDBJ whole genome shotgun (WGS) entry which is preliminary data.</text>
</comment>
<sequence length="66" mass="7544">MARLAVLVIFVCFMVMVNSQLGGQGPMNPLMYMMMMKQMDMNPFFMYLMMMLNQQQPADPGAQPAM</sequence>
<organism evidence="2 3">
    <name type="scientific">Biomphalaria pfeifferi</name>
    <name type="common">Bloodfluke planorb</name>
    <name type="synonym">Freshwater snail</name>
    <dbReference type="NCBI Taxonomy" id="112525"/>
    <lineage>
        <taxon>Eukaryota</taxon>
        <taxon>Metazoa</taxon>
        <taxon>Spiralia</taxon>
        <taxon>Lophotrochozoa</taxon>
        <taxon>Mollusca</taxon>
        <taxon>Gastropoda</taxon>
        <taxon>Heterobranchia</taxon>
        <taxon>Euthyneura</taxon>
        <taxon>Panpulmonata</taxon>
        <taxon>Hygrophila</taxon>
        <taxon>Lymnaeoidea</taxon>
        <taxon>Planorbidae</taxon>
        <taxon>Biomphalaria</taxon>
    </lineage>
</organism>
<reference evidence="2" key="1">
    <citation type="journal article" date="2023" name="PLoS Negl. Trop. Dis.">
        <title>A genome sequence for Biomphalaria pfeifferi, the major vector snail for the human-infecting parasite Schistosoma mansoni.</title>
        <authorList>
            <person name="Bu L."/>
            <person name="Lu L."/>
            <person name="Laidemitt M.R."/>
            <person name="Zhang S.M."/>
            <person name="Mutuku M."/>
            <person name="Mkoji G."/>
            <person name="Steinauer M."/>
            <person name="Loker E.S."/>
        </authorList>
    </citation>
    <scope>NUCLEOTIDE SEQUENCE</scope>
    <source>
        <strain evidence="2">KasaAsao</strain>
    </source>
</reference>
<protein>
    <submittedName>
        <fullName evidence="2">Uncharacterized protein</fullName>
    </submittedName>
</protein>
<feature type="chain" id="PRO_5041924602" evidence="1">
    <location>
        <begin position="20"/>
        <end position="66"/>
    </location>
</feature>
<proteinExistence type="predicted"/>
<evidence type="ECO:0000256" key="1">
    <source>
        <dbReference type="SAM" id="SignalP"/>
    </source>
</evidence>
<feature type="signal peptide" evidence="1">
    <location>
        <begin position="1"/>
        <end position="19"/>
    </location>
</feature>